<feature type="domain" description="Zn(2)-C6 fungal-type" evidence="9">
    <location>
        <begin position="13"/>
        <end position="43"/>
    </location>
</feature>
<evidence type="ECO:0000256" key="5">
    <source>
        <dbReference type="ARBA" id="ARBA00023125"/>
    </source>
</evidence>
<dbReference type="OrthoDB" id="4161332at2759"/>
<dbReference type="GO" id="GO:0000981">
    <property type="term" value="F:DNA-binding transcription factor activity, RNA polymerase II-specific"/>
    <property type="evidence" value="ECO:0007669"/>
    <property type="project" value="InterPro"/>
</dbReference>
<accession>A0A6V8R4R7</accession>
<dbReference type="GO" id="GO:0008270">
    <property type="term" value="F:zinc ion binding"/>
    <property type="evidence" value="ECO:0007669"/>
    <property type="project" value="InterPro"/>
</dbReference>
<evidence type="ECO:0000256" key="3">
    <source>
        <dbReference type="ARBA" id="ARBA00022833"/>
    </source>
</evidence>
<dbReference type="GO" id="GO:0005634">
    <property type="term" value="C:nucleus"/>
    <property type="evidence" value="ECO:0007669"/>
    <property type="project" value="UniProtKB-SubCell"/>
</dbReference>
<evidence type="ECO:0000256" key="1">
    <source>
        <dbReference type="ARBA" id="ARBA00004123"/>
    </source>
</evidence>
<evidence type="ECO:0000256" key="4">
    <source>
        <dbReference type="ARBA" id="ARBA00023015"/>
    </source>
</evidence>
<dbReference type="PANTHER" id="PTHR31313:SF85">
    <property type="entry name" value="ZN(II)2CYS6 TRANSCRIPTION FACTOR (EUROFUNG)"/>
    <property type="match status" value="1"/>
</dbReference>
<dbReference type="Gene3D" id="4.10.240.10">
    <property type="entry name" value="Zn(2)-C6 fungal-type DNA-binding domain"/>
    <property type="match status" value="1"/>
</dbReference>
<feature type="region of interest" description="Disordered" evidence="8">
    <location>
        <begin position="494"/>
        <end position="535"/>
    </location>
</feature>
<dbReference type="CDD" id="cd00067">
    <property type="entry name" value="GAL4"/>
    <property type="match status" value="1"/>
</dbReference>
<name>A0A6V8R4R7_TRIAP</name>
<dbReference type="EMBL" id="BLZH01000015">
    <property type="protein sequence ID" value="GFP60051.1"/>
    <property type="molecule type" value="Genomic_DNA"/>
</dbReference>
<keyword evidence="7" id="KW-0539">Nucleus</keyword>
<evidence type="ECO:0000259" key="9">
    <source>
        <dbReference type="PROSITE" id="PS50048"/>
    </source>
</evidence>
<keyword evidence="3" id="KW-0862">Zinc</keyword>
<sequence length="571" mass="63542">MSSAKATKKSAFSCEPCRRRKVKCGGEQPMCQRCAARNDECVYKLNPTLSYTQRLEDRIKELEEQLAKATATTTTTPPVATDSKSPISTHSSPSPFGGTQQDGRQQIDDSISRSFRGLKIDDKGSITYHGTTSFFNLPSDRTSAVTAVDLHPTAADIESQRRERLVSNAWQQRVLEEHSGIPEPFQTLLNVHWCWIQPLFNFIYRPAFTRDMQSLGPYYSHTLLNAVLSHSIRWAKSDPNTRRILDESYDGGAVFVDDSAENELWVPFGAPPLQTAPWKYPPATAHSASCFLSMCRLSVIFNEILIHMYDPLLQNTESEILECLVAQEPALQQWWDELAPYLKLDPAALPALAPPSHIVTTNCLFQTFKILLYRPMLTRRNLEDNVASHKRYLVECVTSATAIIAIFDLFCRTFTMNYCVLSLAYSLYIASSIFLLQVQAAPDDAQALGRLNYCIQALKQVKTFSPVIGSAIDLLNKELSAIGISLDVQEHYQPPPAPSPNFHSESSMYPSVEVPSSQPQTAHPLLQVPPAPSYGAQSMSMDPGIFEAMSSLEPLSVRVGALPNSENQAPF</sequence>
<dbReference type="SMART" id="SM00066">
    <property type="entry name" value="GAL4"/>
    <property type="match status" value="1"/>
</dbReference>
<dbReference type="PROSITE" id="PS00463">
    <property type="entry name" value="ZN2_CY6_FUNGAL_1"/>
    <property type="match status" value="1"/>
</dbReference>
<keyword evidence="6" id="KW-0804">Transcription</keyword>
<keyword evidence="5" id="KW-0238">DNA-binding</keyword>
<dbReference type="Proteomes" id="UP000517252">
    <property type="component" value="Unassembled WGS sequence"/>
</dbReference>
<feature type="region of interest" description="Disordered" evidence="8">
    <location>
        <begin position="68"/>
        <end position="107"/>
    </location>
</feature>
<gene>
    <name evidence="10" type="ORF">TASIC1_0015022000</name>
</gene>
<dbReference type="InterPro" id="IPR051615">
    <property type="entry name" value="Transcr_Regulatory_Elem"/>
</dbReference>
<keyword evidence="2" id="KW-0479">Metal-binding</keyword>
<dbReference type="InterPro" id="IPR001138">
    <property type="entry name" value="Zn2Cys6_DnaBD"/>
</dbReference>
<evidence type="ECO:0000256" key="2">
    <source>
        <dbReference type="ARBA" id="ARBA00022723"/>
    </source>
</evidence>
<dbReference type="PROSITE" id="PS50048">
    <property type="entry name" value="ZN2_CY6_FUNGAL_2"/>
    <property type="match status" value="1"/>
</dbReference>
<dbReference type="AlphaFoldDB" id="A0A6V8R4R7"/>
<dbReference type="InterPro" id="IPR036864">
    <property type="entry name" value="Zn2-C6_fun-type_DNA-bd_sf"/>
</dbReference>
<dbReference type="CDD" id="cd12148">
    <property type="entry name" value="fungal_TF_MHR"/>
    <property type="match status" value="1"/>
</dbReference>
<dbReference type="GO" id="GO:0003677">
    <property type="term" value="F:DNA binding"/>
    <property type="evidence" value="ECO:0007669"/>
    <property type="project" value="UniProtKB-KW"/>
</dbReference>
<feature type="compositionally biased region" description="Polar residues" evidence="8">
    <location>
        <begin position="501"/>
        <end position="521"/>
    </location>
</feature>
<evidence type="ECO:0000256" key="7">
    <source>
        <dbReference type="ARBA" id="ARBA00023242"/>
    </source>
</evidence>
<reference evidence="10 11" key="1">
    <citation type="submission" date="2020-07" db="EMBL/GenBank/DDBJ databases">
        <title>Trichoderma asperellum IC-1 whole genome shotgun sequence.</title>
        <authorList>
            <person name="Kanamasa S."/>
            <person name="Takahashi H."/>
        </authorList>
    </citation>
    <scope>NUCLEOTIDE SEQUENCE [LARGE SCALE GENOMIC DNA]</scope>
    <source>
        <strain evidence="10 11">IC-1</strain>
    </source>
</reference>
<evidence type="ECO:0000313" key="10">
    <source>
        <dbReference type="EMBL" id="GFP60051.1"/>
    </source>
</evidence>
<dbReference type="Pfam" id="PF00172">
    <property type="entry name" value="Zn_clus"/>
    <property type="match status" value="1"/>
</dbReference>
<evidence type="ECO:0000256" key="6">
    <source>
        <dbReference type="ARBA" id="ARBA00023163"/>
    </source>
</evidence>
<dbReference type="SUPFAM" id="SSF57701">
    <property type="entry name" value="Zn2/Cys6 DNA-binding domain"/>
    <property type="match status" value="1"/>
</dbReference>
<feature type="compositionally biased region" description="Low complexity" evidence="8">
    <location>
        <begin position="69"/>
        <end position="95"/>
    </location>
</feature>
<comment type="subcellular location">
    <subcellularLocation>
        <location evidence="1">Nucleus</location>
    </subcellularLocation>
</comment>
<comment type="caution">
    <text evidence="10">The sequence shown here is derived from an EMBL/GenBank/DDBJ whole genome shotgun (WGS) entry which is preliminary data.</text>
</comment>
<organism evidence="10 11">
    <name type="scientific">Trichoderma asperellum</name>
    <name type="common">Filamentous fungus</name>
    <dbReference type="NCBI Taxonomy" id="101201"/>
    <lineage>
        <taxon>Eukaryota</taxon>
        <taxon>Fungi</taxon>
        <taxon>Dikarya</taxon>
        <taxon>Ascomycota</taxon>
        <taxon>Pezizomycotina</taxon>
        <taxon>Sordariomycetes</taxon>
        <taxon>Hypocreomycetidae</taxon>
        <taxon>Hypocreales</taxon>
        <taxon>Hypocreaceae</taxon>
        <taxon>Trichoderma</taxon>
    </lineage>
</organism>
<evidence type="ECO:0000256" key="8">
    <source>
        <dbReference type="SAM" id="MobiDB-lite"/>
    </source>
</evidence>
<protein>
    <submittedName>
        <fullName evidence="10">Uncharacterized transcriptional regulatory protein C1683.13c</fullName>
    </submittedName>
</protein>
<evidence type="ECO:0000313" key="11">
    <source>
        <dbReference type="Proteomes" id="UP000517252"/>
    </source>
</evidence>
<dbReference type="PANTHER" id="PTHR31313">
    <property type="entry name" value="TY1 ENHANCER ACTIVATOR"/>
    <property type="match status" value="1"/>
</dbReference>
<keyword evidence="4" id="KW-0805">Transcription regulation</keyword>
<proteinExistence type="predicted"/>